<reference evidence="1 2" key="1">
    <citation type="submission" date="2019-11" db="EMBL/GenBank/DDBJ databases">
        <title>Isolation and Application of One Kind of P-Hydroxybenzoic Acid Degrading Bacterium in Mitigating Cropping Obstacle of Cucumber.</title>
        <authorList>
            <person name="Wu F."/>
            <person name="An Y."/>
        </authorList>
    </citation>
    <scope>NUCLEOTIDE SEQUENCE [LARGE SCALE GENOMIC DNA]</scope>
    <source>
        <strain evidence="1 2">P620</strain>
    </source>
</reference>
<proteinExistence type="predicted"/>
<gene>
    <name evidence="1" type="ORF">GJ746_16690</name>
</gene>
<sequence>MTSIKNRKNNGSVIIPHSHNRYQRAEIDISFFEKFPTGPPPGIKIKSWQHTALITAMTLSGLLICYKSADKPADSVSQQSRDKQQH</sequence>
<dbReference type="EMBL" id="CP046115">
    <property type="protein sequence ID" value="QGN38830.1"/>
    <property type="molecule type" value="Genomic_DNA"/>
</dbReference>
<evidence type="ECO:0000313" key="1">
    <source>
        <dbReference type="EMBL" id="QGN38830.1"/>
    </source>
</evidence>
<organism evidence="1 2">
    <name type="scientific">Klebsiella oxytoca</name>
    <dbReference type="NCBI Taxonomy" id="571"/>
    <lineage>
        <taxon>Bacteria</taxon>
        <taxon>Pseudomonadati</taxon>
        <taxon>Pseudomonadota</taxon>
        <taxon>Gammaproteobacteria</taxon>
        <taxon>Enterobacterales</taxon>
        <taxon>Enterobacteriaceae</taxon>
        <taxon>Klebsiella/Raoultella group</taxon>
        <taxon>Klebsiella</taxon>
    </lineage>
</organism>
<evidence type="ECO:0000313" key="2">
    <source>
        <dbReference type="Proteomes" id="UP000427108"/>
    </source>
</evidence>
<protein>
    <submittedName>
        <fullName evidence="1">Uncharacterized protein</fullName>
    </submittedName>
</protein>
<name>A0A6B8MZI2_KLEOX</name>
<dbReference type="RefSeq" id="WP_154681200.1">
    <property type="nucleotide sequence ID" value="NZ_CP046115.1"/>
</dbReference>
<dbReference type="Proteomes" id="UP000427108">
    <property type="component" value="Chromosome"/>
</dbReference>
<accession>A0A6B8MZI2</accession>
<dbReference type="AlphaFoldDB" id="A0A6B8MZI2"/>